<evidence type="ECO:0000313" key="2">
    <source>
        <dbReference type="Proteomes" id="UP000283569"/>
    </source>
</evidence>
<gene>
    <name evidence="1" type="ORF">BFJ72_g15398</name>
</gene>
<organism evidence="1 2">
    <name type="scientific">Gibberella intermedia</name>
    <name type="common">Bulb rot disease fungus</name>
    <name type="synonym">Fusarium proliferatum</name>
    <dbReference type="NCBI Taxonomy" id="948311"/>
    <lineage>
        <taxon>Eukaryota</taxon>
        <taxon>Fungi</taxon>
        <taxon>Dikarya</taxon>
        <taxon>Ascomycota</taxon>
        <taxon>Pezizomycotina</taxon>
        <taxon>Sordariomycetes</taxon>
        <taxon>Hypocreomycetidae</taxon>
        <taxon>Hypocreales</taxon>
        <taxon>Nectriaceae</taxon>
        <taxon>Fusarium</taxon>
        <taxon>Fusarium fujikuroi species complex</taxon>
    </lineage>
</organism>
<accession>A0A420RA03</accession>
<feature type="non-terminal residue" evidence="1">
    <location>
        <position position="104"/>
    </location>
</feature>
<dbReference type="EMBL" id="MRDB01000476">
    <property type="protein sequence ID" value="RKL13850.1"/>
    <property type="molecule type" value="Genomic_DNA"/>
</dbReference>
<sequence>MSEWIDAVAERIRQAVGPGPVTCVLWSYRLGRGDNSHCNIAADWHPSDSVATDAGYSMTLAIDGVPYFRVSPSLSDPLMPDVAEAMHCIARLANMLGATIKLAL</sequence>
<comment type="caution">
    <text evidence="1">The sequence shown here is derived from an EMBL/GenBank/DDBJ whole genome shotgun (WGS) entry which is preliminary data.</text>
</comment>
<dbReference type="Proteomes" id="UP000283569">
    <property type="component" value="Unassembled WGS sequence"/>
</dbReference>
<protein>
    <submittedName>
        <fullName evidence="1">Uncharacterized protein</fullName>
    </submittedName>
</protein>
<proteinExistence type="predicted"/>
<dbReference type="AlphaFoldDB" id="A0A420RA03"/>
<name>A0A420RA03_GIBIN</name>
<reference evidence="1 2" key="1">
    <citation type="journal article" date="2018" name="Sci. Rep.">
        <title>Characterisation of pathogen-specific regions and novel effector candidates in Fusarium oxysporum f. sp. cepae.</title>
        <authorList>
            <person name="Armitage A.D."/>
            <person name="Taylor A."/>
            <person name="Sobczyk M.K."/>
            <person name="Baxter L."/>
            <person name="Greenfield B.P."/>
            <person name="Bates H.J."/>
            <person name="Wilson F."/>
            <person name="Jackson A.C."/>
            <person name="Ott S."/>
            <person name="Harrison R.J."/>
            <person name="Clarkson J.P."/>
        </authorList>
    </citation>
    <scope>NUCLEOTIDE SEQUENCE [LARGE SCALE GENOMIC DNA]</scope>
    <source>
        <strain evidence="1 2">Fp_A8</strain>
    </source>
</reference>
<evidence type="ECO:0000313" key="1">
    <source>
        <dbReference type="EMBL" id="RKL13850.1"/>
    </source>
</evidence>